<accession>A0A2K5QK64</accession>
<reference evidence="6" key="1">
    <citation type="submission" date="2025-08" db="UniProtKB">
        <authorList>
            <consortium name="Ensembl"/>
        </authorList>
    </citation>
    <scope>IDENTIFICATION</scope>
</reference>
<dbReference type="InterPro" id="IPR007144">
    <property type="entry name" value="SSU_processome_Utp11"/>
</dbReference>
<dbReference type="GO" id="GO:0006364">
    <property type="term" value="P:rRNA processing"/>
    <property type="evidence" value="ECO:0007669"/>
    <property type="project" value="UniProtKB-KW"/>
</dbReference>
<evidence type="ECO:0000256" key="2">
    <source>
        <dbReference type="ARBA" id="ARBA00008105"/>
    </source>
</evidence>
<keyword evidence="4" id="KW-0698">rRNA processing</keyword>
<dbReference type="GO" id="GO:0032040">
    <property type="term" value="C:small-subunit processome"/>
    <property type="evidence" value="ECO:0007669"/>
    <property type="project" value="InterPro"/>
</dbReference>
<proteinExistence type="inferred from homology"/>
<dbReference type="AlphaFoldDB" id="A0A2K5QK64"/>
<dbReference type="Proteomes" id="UP000233040">
    <property type="component" value="Unassembled WGS sequence"/>
</dbReference>
<evidence type="ECO:0000256" key="1">
    <source>
        <dbReference type="ARBA" id="ARBA00004604"/>
    </source>
</evidence>
<comment type="subcellular location">
    <subcellularLocation>
        <location evidence="1">Nucleus</location>
        <location evidence="1">Nucleolus</location>
    </subcellularLocation>
</comment>
<keyword evidence="5" id="KW-0539">Nucleus</keyword>
<evidence type="ECO:0000256" key="4">
    <source>
        <dbReference type="ARBA" id="ARBA00022552"/>
    </source>
</evidence>
<name>A0A2K5QK64_CEBIM</name>
<dbReference type="Ensembl" id="ENSCCAT00000033727.1">
    <property type="protein sequence ID" value="ENSCCAP00000016277.1"/>
    <property type="gene ID" value="ENSCCAG00000025931.1"/>
</dbReference>
<protein>
    <recommendedName>
        <fullName evidence="3">Probable U3 small nucleolar RNA-associated protein 11</fullName>
    </recommendedName>
</protein>
<keyword evidence="7" id="KW-1185">Reference proteome</keyword>
<dbReference type="PANTHER" id="PTHR12838:SF0">
    <property type="entry name" value="U3 SMALL NUCLEOLAR RNA-ASSOCIATED PROTEIN 11-RELATED"/>
    <property type="match status" value="1"/>
</dbReference>
<dbReference type="PANTHER" id="PTHR12838">
    <property type="entry name" value="U3 SMALL NUCLEOLAR RNA-ASSOCIATED PROTEIN 11"/>
    <property type="match status" value="1"/>
</dbReference>
<reference evidence="6" key="2">
    <citation type="submission" date="2025-09" db="UniProtKB">
        <authorList>
            <consortium name="Ensembl"/>
        </authorList>
    </citation>
    <scope>IDENTIFICATION</scope>
</reference>
<sequence length="168" mass="19892">MTRVKLQDAEHEEVTPEQLKLMRTQDVTYIEMKRVAEAEKMEGLKSELHLLDFQGKQQNKHVFFFDTKKEVEQFDVATHLQTAPELVDRVFNRPRIETLQKEKVKGVIHQTGLKLIAKERQKQFNCLTPRIEREKKLFVIAQKIQTLKVKKETVNSPAIYKFQSCRKR</sequence>
<evidence type="ECO:0000313" key="7">
    <source>
        <dbReference type="Proteomes" id="UP000233040"/>
    </source>
</evidence>
<dbReference type="GeneTree" id="ENSGT00390000005813"/>
<evidence type="ECO:0000256" key="3">
    <source>
        <dbReference type="ARBA" id="ARBA00020121"/>
    </source>
</evidence>
<evidence type="ECO:0000313" key="6">
    <source>
        <dbReference type="Ensembl" id="ENSCCAP00000016277.1"/>
    </source>
</evidence>
<dbReference type="Pfam" id="PF03998">
    <property type="entry name" value="Utp11"/>
    <property type="match status" value="1"/>
</dbReference>
<comment type="similarity">
    <text evidence="2">Belongs to the UTP11 family.</text>
</comment>
<evidence type="ECO:0000256" key="5">
    <source>
        <dbReference type="ARBA" id="ARBA00023242"/>
    </source>
</evidence>
<organism evidence="6 7">
    <name type="scientific">Cebus imitator</name>
    <name type="common">Panamanian white-faced capuchin</name>
    <name type="synonym">Cebus capucinus imitator</name>
    <dbReference type="NCBI Taxonomy" id="2715852"/>
    <lineage>
        <taxon>Eukaryota</taxon>
        <taxon>Metazoa</taxon>
        <taxon>Chordata</taxon>
        <taxon>Craniata</taxon>
        <taxon>Vertebrata</taxon>
        <taxon>Euteleostomi</taxon>
        <taxon>Mammalia</taxon>
        <taxon>Eutheria</taxon>
        <taxon>Euarchontoglires</taxon>
        <taxon>Primates</taxon>
        <taxon>Haplorrhini</taxon>
        <taxon>Platyrrhini</taxon>
        <taxon>Cebidae</taxon>
        <taxon>Cebinae</taxon>
        <taxon>Cebus</taxon>
    </lineage>
</organism>